<dbReference type="Proteomes" id="UP000236634">
    <property type="component" value="Unassembled WGS sequence"/>
</dbReference>
<evidence type="ECO:0000313" key="2">
    <source>
        <dbReference type="Proteomes" id="UP000236634"/>
    </source>
</evidence>
<organism evidence="1 2">
    <name type="scientific">Hoylesella timonensis</name>
    <dbReference type="NCBI Taxonomy" id="386414"/>
    <lineage>
        <taxon>Bacteria</taxon>
        <taxon>Pseudomonadati</taxon>
        <taxon>Bacteroidota</taxon>
        <taxon>Bacteroidia</taxon>
        <taxon>Bacteroidales</taxon>
        <taxon>Prevotellaceae</taxon>
        <taxon>Hoylesella</taxon>
    </lineage>
</organism>
<name>A0A2K0XPD0_9BACT</name>
<sequence length="65" mass="8044">MKDIAQVVEEINEYHKQQSAPEKWYISEKTGWVYRRSELDGQLVRIKKRDTRTYHKRYVPEYLKK</sequence>
<dbReference type="RefSeq" id="WP_103002328.1">
    <property type="nucleotide sequence ID" value="NZ_NBAX01000001.1"/>
</dbReference>
<accession>A0A2K0XPD0</accession>
<evidence type="ECO:0000313" key="1">
    <source>
        <dbReference type="EMBL" id="PNP96374.1"/>
    </source>
</evidence>
<proteinExistence type="predicted"/>
<dbReference type="EMBL" id="NBAX01000001">
    <property type="protein sequence ID" value="PNP96374.1"/>
    <property type="molecule type" value="Genomic_DNA"/>
</dbReference>
<gene>
    <name evidence="1" type="ORF">BFS16_00370</name>
</gene>
<protein>
    <submittedName>
        <fullName evidence="1">Uncharacterized protein</fullName>
    </submittedName>
</protein>
<reference evidence="1 2" key="1">
    <citation type="submission" date="2017-03" db="EMBL/GenBank/DDBJ databases">
        <authorList>
            <person name="Afonso C.L."/>
            <person name="Miller P.J."/>
            <person name="Scott M.A."/>
            <person name="Spackman E."/>
            <person name="Goraichik I."/>
            <person name="Dimitrov K.M."/>
            <person name="Suarez D.L."/>
            <person name="Swayne D.E."/>
        </authorList>
    </citation>
    <scope>NUCLEOTIDE SEQUENCE [LARGE SCALE GENOMIC DNA]</scope>
    <source>
        <strain evidence="1 2">DNF00076</strain>
    </source>
</reference>
<comment type="caution">
    <text evidence="1">The sequence shown here is derived from an EMBL/GenBank/DDBJ whole genome shotgun (WGS) entry which is preliminary data.</text>
</comment>
<dbReference type="AlphaFoldDB" id="A0A2K0XPD0"/>